<accession>A0ABX1SBM9</accession>
<dbReference type="InterPro" id="IPR000092">
    <property type="entry name" value="Polyprenyl_synt"/>
</dbReference>
<keyword evidence="3" id="KW-0808">Transferase</keyword>
<dbReference type="InterPro" id="IPR033749">
    <property type="entry name" value="Polyprenyl_synt_CS"/>
</dbReference>
<dbReference type="Proteomes" id="UP000820669">
    <property type="component" value="Unassembled WGS sequence"/>
</dbReference>
<organism evidence="5 6">
    <name type="scientific">Pseudonocardia acidicola</name>
    <dbReference type="NCBI Taxonomy" id="2724939"/>
    <lineage>
        <taxon>Bacteria</taxon>
        <taxon>Bacillati</taxon>
        <taxon>Actinomycetota</taxon>
        <taxon>Actinomycetes</taxon>
        <taxon>Pseudonocardiales</taxon>
        <taxon>Pseudonocardiaceae</taxon>
        <taxon>Pseudonocardia</taxon>
    </lineage>
</organism>
<keyword evidence="1" id="KW-0479">Metal-binding</keyword>
<evidence type="ECO:0000256" key="2">
    <source>
        <dbReference type="ARBA" id="ARBA00022842"/>
    </source>
</evidence>
<comment type="similarity">
    <text evidence="3">Belongs to the FPP/GGPP synthase family.</text>
</comment>
<evidence type="ECO:0000313" key="6">
    <source>
        <dbReference type="Proteomes" id="UP000820669"/>
    </source>
</evidence>
<keyword evidence="6" id="KW-1185">Reference proteome</keyword>
<comment type="caution">
    <text evidence="5">The sequence shown here is derived from an EMBL/GenBank/DDBJ whole genome shotgun (WGS) entry which is preliminary data.</text>
</comment>
<dbReference type="EMBL" id="JAAXLA010000013">
    <property type="protein sequence ID" value="NMH97588.1"/>
    <property type="molecule type" value="Genomic_DNA"/>
</dbReference>
<reference evidence="5 6" key="1">
    <citation type="submission" date="2020-04" db="EMBL/GenBank/DDBJ databases">
        <authorList>
            <person name="Klaysubun C."/>
            <person name="Duangmal K."/>
            <person name="Lipun K."/>
        </authorList>
    </citation>
    <scope>NUCLEOTIDE SEQUENCE [LARGE SCALE GENOMIC DNA]</scope>
    <source>
        <strain evidence="5 6">K10HN5</strain>
    </source>
</reference>
<sequence>MARDDGGGGAQRGERGGGAARPPGRRCGGGAGMTATADVDIALAVLRRGRDTVTPALRAAVARLDRASREQAAYHLGWIELDGTPGHGGGKAVRPALALLSAAAAGAPVQAGLPGAVAVELVHNFSLLHDDLMDGDTERRHRRTVWAHWGAPAAILTGDALLALAVEVLLEGGSPHAAPAARLLAATTRELIRGQAEDVAFERRSDVGVEECLSMAAGKTASLLATSAAIGSVLAGAPVGLTATLQTYGTELGMAFQLVDDLLGIWGDPAVTGKPVLSDLRSRKKSLPVTYAVHHGGTAGRELARWLAGAGEDGEAQLRRAAALVEDGGGRDWAAAEARRRIALGEKALAGADLPDGPRAELVALGRYLVDREF</sequence>
<proteinExistence type="inferred from homology"/>
<feature type="compositionally biased region" description="Gly residues" evidence="4">
    <location>
        <begin position="7"/>
        <end position="19"/>
    </location>
</feature>
<dbReference type="Gene3D" id="1.10.600.10">
    <property type="entry name" value="Farnesyl Diphosphate Synthase"/>
    <property type="match status" value="1"/>
</dbReference>
<gene>
    <name evidence="5" type="ORF">HF526_09720</name>
</gene>
<dbReference type="PROSITE" id="PS00723">
    <property type="entry name" value="POLYPRENYL_SYNTHASE_1"/>
    <property type="match status" value="1"/>
</dbReference>
<evidence type="ECO:0000256" key="1">
    <source>
        <dbReference type="ARBA" id="ARBA00022723"/>
    </source>
</evidence>
<dbReference type="Pfam" id="PF00348">
    <property type="entry name" value="polyprenyl_synt"/>
    <property type="match status" value="1"/>
</dbReference>
<feature type="region of interest" description="Disordered" evidence="4">
    <location>
        <begin position="1"/>
        <end position="32"/>
    </location>
</feature>
<name>A0ABX1SBM9_9PSEU</name>
<dbReference type="PANTHER" id="PTHR12001:SF71">
    <property type="entry name" value="(2E,6E)-FARNESYL DIPHOSPHATE SYNTHASE"/>
    <property type="match status" value="1"/>
</dbReference>
<evidence type="ECO:0000256" key="3">
    <source>
        <dbReference type="RuleBase" id="RU004466"/>
    </source>
</evidence>
<dbReference type="SUPFAM" id="SSF48576">
    <property type="entry name" value="Terpenoid synthases"/>
    <property type="match status" value="1"/>
</dbReference>
<dbReference type="SFLD" id="SFLDS00005">
    <property type="entry name" value="Isoprenoid_Synthase_Type_I"/>
    <property type="match status" value="1"/>
</dbReference>
<dbReference type="PROSITE" id="PS00444">
    <property type="entry name" value="POLYPRENYL_SYNTHASE_2"/>
    <property type="match status" value="1"/>
</dbReference>
<evidence type="ECO:0000313" key="5">
    <source>
        <dbReference type="EMBL" id="NMH97588.1"/>
    </source>
</evidence>
<keyword evidence="2" id="KW-0460">Magnesium</keyword>
<dbReference type="PANTHER" id="PTHR12001">
    <property type="entry name" value="GERANYLGERANYL PYROPHOSPHATE SYNTHASE"/>
    <property type="match status" value="1"/>
</dbReference>
<protein>
    <submittedName>
        <fullName evidence="5">Polyprenyl synthetase family protein</fullName>
    </submittedName>
</protein>
<evidence type="ECO:0000256" key="4">
    <source>
        <dbReference type="SAM" id="MobiDB-lite"/>
    </source>
</evidence>
<dbReference type="InterPro" id="IPR008949">
    <property type="entry name" value="Isoprenoid_synthase_dom_sf"/>
</dbReference>
<dbReference type="CDD" id="cd00685">
    <property type="entry name" value="Trans_IPPS_HT"/>
    <property type="match status" value="1"/>
</dbReference>